<evidence type="ECO:0000256" key="2">
    <source>
        <dbReference type="ARBA" id="ARBA00022448"/>
    </source>
</evidence>
<feature type="transmembrane region" description="Helical" evidence="11">
    <location>
        <begin position="86"/>
        <end position="110"/>
    </location>
</feature>
<keyword evidence="4" id="KW-0997">Cell inner membrane</keyword>
<keyword evidence="8 11" id="KW-1133">Transmembrane helix</keyword>
<feature type="transmembrane region" description="Helical" evidence="11">
    <location>
        <begin position="272"/>
        <end position="292"/>
    </location>
</feature>
<evidence type="ECO:0000256" key="5">
    <source>
        <dbReference type="ARBA" id="ARBA00022692"/>
    </source>
</evidence>
<dbReference type="InterPro" id="IPR017871">
    <property type="entry name" value="ABC_transporter-like_CS"/>
</dbReference>
<dbReference type="GO" id="GO:0015421">
    <property type="term" value="F:ABC-type oligopeptide transporter activity"/>
    <property type="evidence" value="ECO:0007669"/>
    <property type="project" value="TreeGrafter"/>
</dbReference>
<dbReference type="PROSITE" id="PS50893">
    <property type="entry name" value="ABC_TRANSPORTER_2"/>
    <property type="match status" value="1"/>
</dbReference>
<keyword evidence="9 11" id="KW-0472">Membrane</keyword>
<dbReference type="Pfam" id="PF00664">
    <property type="entry name" value="ABC_membrane"/>
    <property type="match status" value="1"/>
</dbReference>
<feature type="transmembrane region" description="Helical" evidence="11">
    <location>
        <begin position="28"/>
        <end position="47"/>
    </location>
</feature>
<evidence type="ECO:0000256" key="4">
    <source>
        <dbReference type="ARBA" id="ARBA00022519"/>
    </source>
</evidence>
<proteinExistence type="inferred from homology"/>
<protein>
    <submittedName>
        <fullName evidence="14">ABC transporter ATP-binding protein</fullName>
    </submittedName>
</protein>
<evidence type="ECO:0000313" key="15">
    <source>
        <dbReference type="Proteomes" id="UP001305498"/>
    </source>
</evidence>
<feature type="transmembrane region" description="Helical" evidence="11">
    <location>
        <begin position="183"/>
        <end position="203"/>
    </location>
</feature>
<accession>A0AA97FG15</accession>
<dbReference type="KEGG" id="mbet:N8K70_10255"/>
<dbReference type="EMBL" id="CP118157">
    <property type="protein sequence ID" value="WOF21769.1"/>
    <property type="molecule type" value="Genomic_DNA"/>
</dbReference>
<keyword evidence="3" id="KW-1003">Cell membrane</keyword>
<name>A0AA97FG15_9MICO</name>
<dbReference type="InterPro" id="IPR011527">
    <property type="entry name" value="ABC1_TM_dom"/>
</dbReference>
<dbReference type="InterPro" id="IPR027417">
    <property type="entry name" value="P-loop_NTPase"/>
</dbReference>
<evidence type="ECO:0000256" key="10">
    <source>
        <dbReference type="ARBA" id="ARBA00023455"/>
    </source>
</evidence>
<dbReference type="GO" id="GO:0005524">
    <property type="term" value="F:ATP binding"/>
    <property type="evidence" value="ECO:0007669"/>
    <property type="project" value="UniProtKB-KW"/>
</dbReference>
<dbReference type="GO" id="GO:0016887">
    <property type="term" value="F:ATP hydrolysis activity"/>
    <property type="evidence" value="ECO:0007669"/>
    <property type="project" value="InterPro"/>
</dbReference>
<sequence>MSRRRTDRPRSGVRRTLAIARPYLRGQYGLLAVGLLTMFVEVGLRILEPWPIKFVIDAVSVSLGATGGAAAGQAGASMTLLLSCGAMLLGIVGLRAVAQYFSTVAFALAGSRIATRLRSRVFQHMQSLTLRYHSQAKQGDNVQRLVGDVGRLQEVAVSAGLPLVGNIVTLVVLAVVMSIMDPLLALVVLLAAVAYAVISRFGARRIVVVARHSRRSEGAIAHSAAETFGAIRVVQAYGLEEQRGRIFEKGNEQALGQGVAARRLAAGLERGTDVIVGVALAVVLVIGGWRVVEGALTPGDLVIFTTYLKLALRPLKDLAKHTGRIARATASGERVADLLDEPVDIADRPGARALGAVDGEIRFDAVDVDDGHGRPLFRDLSLHIPAGSSVCVLGPSGAGKSTLTGLITRTADPVRGTISIDGVDIRDATIASVRGSVAVVLQEAVLFAATVRENIRLGRVDATDDEVEEAARRALADEFIRALPDGYDTELGERGATLSGGQRQRIAIARALLRDAPIVLLDEATTGLDPESKARVADSIATLTAGRTTIAVTHDPSAIRSADRILWVEDGRIVEDGATDALLAEEDSRVSRWMRSAAPVEGSIA</sequence>
<reference evidence="14 15" key="1">
    <citation type="submission" date="2023-02" db="EMBL/GenBank/DDBJ databases">
        <title>Microbacterium betulae sp. nov., isolated from birch wood.</title>
        <authorList>
            <person name="Pasciak M."/>
            <person name="Pawlik K.J."/>
            <person name="Martynowski D."/>
            <person name="Laczmanski L."/>
            <person name="Ciekot J."/>
            <person name="Szponar B."/>
            <person name="Wojcik-Fatla A."/>
            <person name="Mackiewicz B."/>
            <person name="Farian E."/>
            <person name="Cholewa G."/>
            <person name="Cholewa A."/>
            <person name="Dutkiewicz J."/>
        </authorList>
    </citation>
    <scope>NUCLEOTIDE SEQUENCE [LARGE SCALE GENOMIC DNA]</scope>
    <source>
        <strain evidence="14 15">AB</strain>
    </source>
</reference>
<dbReference type="RefSeq" id="WP_317138247.1">
    <property type="nucleotide sequence ID" value="NZ_CP118157.1"/>
</dbReference>
<dbReference type="InterPro" id="IPR039421">
    <property type="entry name" value="Type_1_exporter"/>
</dbReference>
<keyword evidence="7 14" id="KW-0067">ATP-binding</keyword>
<dbReference type="InterPro" id="IPR036640">
    <property type="entry name" value="ABC1_TM_sf"/>
</dbReference>
<keyword evidence="6" id="KW-0547">Nucleotide-binding</keyword>
<evidence type="ECO:0000259" key="12">
    <source>
        <dbReference type="PROSITE" id="PS50893"/>
    </source>
</evidence>
<dbReference type="PROSITE" id="PS00211">
    <property type="entry name" value="ABC_TRANSPORTER_1"/>
    <property type="match status" value="1"/>
</dbReference>
<dbReference type="SUPFAM" id="SSF52540">
    <property type="entry name" value="P-loop containing nucleoside triphosphate hydrolases"/>
    <property type="match status" value="1"/>
</dbReference>
<evidence type="ECO:0000256" key="8">
    <source>
        <dbReference type="ARBA" id="ARBA00022989"/>
    </source>
</evidence>
<dbReference type="PANTHER" id="PTHR43394">
    <property type="entry name" value="ATP-DEPENDENT PERMEASE MDL1, MITOCHONDRIAL"/>
    <property type="match status" value="1"/>
</dbReference>
<evidence type="ECO:0000256" key="1">
    <source>
        <dbReference type="ARBA" id="ARBA00004429"/>
    </source>
</evidence>
<feature type="transmembrane region" description="Helical" evidence="11">
    <location>
        <begin position="155"/>
        <end position="177"/>
    </location>
</feature>
<dbReference type="Proteomes" id="UP001305498">
    <property type="component" value="Chromosome"/>
</dbReference>
<organism evidence="14 15">
    <name type="scientific">Microbacterium betulae</name>
    <dbReference type="NCBI Taxonomy" id="2981139"/>
    <lineage>
        <taxon>Bacteria</taxon>
        <taxon>Bacillati</taxon>
        <taxon>Actinomycetota</taxon>
        <taxon>Actinomycetes</taxon>
        <taxon>Micrococcales</taxon>
        <taxon>Microbacteriaceae</taxon>
        <taxon>Microbacterium</taxon>
    </lineage>
</organism>
<dbReference type="FunFam" id="3.40.50.300:FF:000221">
    <property type="entry name" value="Multidrug ABC transporter ATP-binding protein"/>
    <property type="match status" value="1"/>
</dbReference>
<evidence type="ECO:0000256" key="11">
    <source>
        <dbReference type="SAM" id="Phobius"/>
    </source>
</evidence>
<evidence type="ECO:0000256" key="7">
    <source>
        <dbReference type="ARBA" id="ARBA00022840"/>
    </source>
</evidence>
<feature type="domain" description="ABC transporter" evidence="12">
    <location>
        <begin position="361"/>
        <end position="595"/>
    </location>
</feature>
<dbReference type="PROSITE" id="PS50929">
    <property type="entry name" value="ABC_TM1F"/>
    <property type="match status" value="1"/>
</dbReference>
<evidence type="ECO:0000256" key="3">
    <source>
        <dbReference type="ARBA" id="ARBA00022475"/>
    </source>
</evidence>
<dbReference type="AlphaFoldDB" id="A0AA97FG15"/>
<dbReference type="SMART" id="SM00382">
    <property type="entry name" value="AAA"/>
    <property type="match status" value="1"/>
</dbReference>
<evidence type="ECO:0000256" key="9">
    <source>
        <dbReference type="ARBA" id="ARBA00023136"/>
    </source>
</evidence>
<gene>
    <name evidence="14" type="ORF">N8K70_10255</name>
</gene>
<dbReference type="SUPFAM" id="SSF90123">
    <property type="entry name" value="ABC transporter transmembrane region"/>
    <property type="match status" value="1"/>
</dbReference>
<feature type="domain" description="ABC transmembrane type-1" evidence="13">
    <location>
        <begin position="32"/>
        <end position="327"/>
    </location>
</feature>
<dbReference type="InterPro" id="IPR003439">
    <property type="entry name" value="ABC_transporter-like_ATP-bd"/>
</dbReference>
<dbReference type="PANTHER" id="PTHR43394:SF1">
    <property type="entry name" value="ATP-BINDING CASSETTE SUB-FAMILY B MEMBER 10, MITOCHONDRIAL"/>
    <property type="match status" value="1"/>
</dbReference>
<keyword evidence="2" id="KW-0813">Transport</keyword>
<keyword evidence="5 11" id="KW-0812">Transmembrane</keyword>
<dbReference type="Gene3D" id="3.40.50.300">
    <property type="entry name" value="P-loop containing nucleotide triphosphate hydrolases"/>
    <property type="match status" value="1"/>
</dbReference>
<dbReference type="Gene3D" id="1.20.1560.10">
    <property type="entry name" value="ABC transporter type 1, transmembrane domain"/>
    <property type="match status" value="1"/>
</dbReference>
<dbReference type="CDD" id="cd18564">
    <property type="entry name" value="ABC_6TM_exporter_like"/>
    <property type="match status" value="1"/>
</dbReference>
<comment type="similarity">
    <text evidence="10">Belongs to the ABC transporter superfamily. Siderophore-Fe(3+) uptake transporter (SIUT) (TC 3.A.1.21) family.</text>
</comment>
<dbReference type="GO" id="GO:0005886">
    <property type="term" value="C:plasma membrane"/>
    <property type="evidence" value="ECO:0007669"/>
    <property type="project" value="UniProtKB-SubCell"/>
</dbReference>
<evidence type="ECO:0000256" key="6">
    <source>
        <dbReference type="ARBA" id="ARBA00022741"/>
    </source>
</evidence>
<dbReference type="InterPro" id="IPR003593">
    <property type="entry name" value="AAA+_ATPase"/>
</dbReference>
<comment type="subcellular location">
    <subcellularLocation>
        <location evidence="1">Cell inner membrane</location>
        <topology evidence="1">Multi-pass membrane protein</topology>
    </subcellularLocation>
</comment>
<dbReference type="Pfam" id="PF00005">
    <property type="entry name" value="ABC_tran"/>
    <property type="match status" value="1"/>
</dbReference>
<evidence type="ECO:0000259" key="13">
    <source>
        <dbReference type="PROSITE" id="PS50929"/>
    </source>
</evidence>
<evidence type="ECO:0000313" key="14">
    <source>
        <dbReference type="EMBL" id="WOF21769.1"/>
    </source>
</evidence>
<keyword evidence="15" id="KW-1185">Reference proteome</keyword>